<reference evidence="6 7" key="1">
    <citation type="submission" date="2018-07" db="EMBL/GenBank/DDBJ databases">
        <title>Genomic and Epidemiologic Investigation of an Indolent Hospital Outbreak.</title>
        <authorList>
            <person name="Johnson R.C."/>
            <person name="Deming C."/>
            <person name="Conlan S."/>
            <person name="Zellmer C.J."/>
            <person name="Michelin A.V."/>
            <person name="Lee-Lin S."/>
            <person name="Thomas P.J."/>
            <person name="Park M."/>
            <person name="Weingarten R.A."/>
            <person name="Less J."/>
            <person name="Dekker J.P."/>
            <person name="Frank K.M."/>
            <person name="Musser K.A."/>
            <person name="Mcquiston J.R."/>
            <person name="Henderson D.K."/>
            <person name="Lau A.F."/>
            <person name="Palmore T.N."/>
            <person name="Segre J.A."/>
        </authorList>
    </citation>
    <scope>NUCLEOTIDE SEQUENCE [LARGE SCALE GENOMIC DNA]</scope>
    <source>
        <strain evidence="6 7">SK-NIH.Env6_1116</strain>
    </source>
</reference>
<accession>A0A430BQ73</accession>
<proteinExistence type="inferred from homology"/>
<dbReference type="PANTHER" id="PTHR43317:SF1">
    <property type="entry name" value="THERMOSPERMINE SYNTHASE ACAULIS5"/>
    <property type="match status" value="1"/>
</dbReference>
<protein>
    <submittedName>
        <fullName evidence="6">Spermidine synthase</fullName>
    </submittedName>
</protein>
<dbReference type="PROSITE" id="PS51006">
    <property type="entry name" value="PABS_2"/>
    <property type="match status" value="1"/>
</dbReference>
<keyword evidence="3 4" id="KW-0620">Polyamine biosynthesis</keyword>
<evidence type="ECO:0000256" key="1">
    <source>
        <dbReference type="ARBA" id="ARBA00007867"/>
    </source>
</evidence>
<dbReference type="InterPro" id="IPR030374">
    <property type="entry name" value="PABS"/>
</dbReference>
<dbReference type="GO" id="GO:0016740">
    <property type="term" value="F:transferase activity"/>
    <property type="evidence" value="ECO:0007669"/>
    <property type="project" value="UniProtKB-UniRule"/>
</dbReference>
<dbReference type="Pfam" id="PF01564">
    <property type="entry name" value="Spermine_synth"/>
    <property type="match status" value="1"/>
</dbReference>
<comment type="caution">
    <text evidence="6">The sequence shown here is derived from an EMBL/GenBank/DDBJ whole genome shotgun (WGS) entry which is preliminary data.</text>
</comment>
<dbReference type="RefSeq" id="WP_125999434.1">
    <property type="nucleotide sequence ID" value="NZ_QRAL01000026.1"/>
</dbReference>
<dbReference type="InterPro" id="IPR029063">
    <property type="entry name" value="SAM-dependent_MTases_sf"/>
</dbReference>
<keyword evidence="2 4" id="KW-0808">Transferase</keyword>
<feature type="active site" description="Proton acceptor" evidence="4">
    <location>
        <position position="180"/>
    </location>
</feature>
<dbReference type="AlphaFoldDB" id="A0A430BQ73"/>
<evidence type="ECO:0000256" key="3">
    <source>
        <dbReference type="ARBA" id="ARBA00023115"/>
    </source>
</evidence>
<gene>
    <name evidence="6" type="ORF">DAH51_19480</name>
</gene>
<sequence>MTDAPASATDVDLELLHDLLFGLRLECADSGSRVPDRYKTAQDVPVMLDAPFGPAGPMVLRFGDVLSLLFGWSTIQSAMRLSKPDHLLFDYTRLMMGFRLFLSDPTRIEMIGLGGGSLAKACYRYLPNTDITVIEIDPQVIGLREQFDIPPDDHRFRVICTDGVDYVATAPESPDVLLIDGFDKTGLPPALSEQAFYDSCRARLGSHGLLVANLCDNARAFPTLVRRIAASFDGRAIAIPAEQRGNRVVFACADAAFPPTFDAVRLAAQNLPSRDPIDYSIKLRRIMPALRRWQALHVSPATSL</sequence>
<organism evidence="6 7">
    <name type="scientific">Sphingobium yanoikuyae</name>
    <name type="common">Sphingomonas yanoikuyae</name>
    <dbReference type="NCBI Taxonomy" id="13690"/>
    <lineage>
        <taxon>Bacteria</taxon>
        <taxon>Pseudomonadati</taxon>
        <taxon>Pseudomonadota</taxon>
        <taxon>Alphaproteobacteria</taxon>
        <taxon>Sphingomonadales</taxon>
        <taxon>Sphingomonadaceae</taxon>
        <taxon>Sphingobium</taxon>
    </lineage>
</organism>
<name>A0A430BQ73_SPHYA</name>
<evidence type="ECO:0000313" key="6">
    <source>
        <dbReference type="EMBL" id="RSU54855.1"/>
    </source>
</evidence>
<evidence type="ECO:0000256" key="4">
    <source>
        <dbReference type="PROSITE-ProRule" id="PRU00354"/>
    </source>
</evidence>
<dbReference type="PANTHER" id="PTHR43317">
    <property type="entry name" value="THERMOSPERMINE SYNTHASE ACAULIS5"/>
    <property type="match status" value="1"/>
</dbReference>
<dbReference type="Gene3D" id="3.40.50.150">
    <property type="entry name" value="Vaccinia Virus protein VP39"/>
    <property type="match status" value="1"/>
</dbReference>
<feature type="domain" description="PABS" evidence="5">
    <location>
        <begin position="14"/>
        <end position="257"/>
    </location>
</feature>
<dbReference type="EMBL" id="QRAL01000026">
    <property type="protein sequence ID" value="RSU54855.1"/>
    <property type="molecule type" value="Genomic_DNA"/>
</dbReference>
<comment type="similarity">
    <text evidence="1">Belongs to the spermidine/spermine synthase family.</text>
</comment>
<evidence type="ECO:0000259" key="5">
    <source>
        <dbReference type="PROSITE" id="PS51006"/>
    </source>
</evidence>
<dbReference type="SUPFAM" id="SSF53335">
    <property type="entry name" value="S-adenosyl-L-methionine-dependent methyltransferases"/>
    <property type="match status" value="1"/>
</dbReference>
<evidence type="ECO:0000256" key="2">
    <source>
        <dbReference type="ARBA" id="ARBA00022679"/>
    </source>
</evidence>
<dbReference type="GO" id="GO:0006596">
    <property type="term" value="P:polyamine biosynthetic process"/>
    <property type="evidence" value="ECO:0007669"/>
    <property type="project" value="UniProtKB-UniRule"/>
</dbReference>
<dbReference type="NCBIfam" id="NF037959">
    <property type="entry name" value="MFS_SpdSyn"/>
    <property type="match status" value="1"/>
</dbReference>
<dbReference type="Proteomes" id="UP000287401">
    <property type="component" value="Unassembled WGS sequence"/>
</dbReference>
<evidence type="ECO:0000313" key="7">
    <source>
        <dbReference type="Proteomes" id="UP000287401"/>
    </source>
</evidence>